<accession>A0A1I8NRZ1</accession>
<keyword evidence="3" id="KW-1185">Reference proteome</keyword>
<dbReference type="VEuPathDB" id="VectorBase:SCAU001512"/>
<dbReference type="Proteomes" id="UP000095300">
    <property type="component" value="Unassembled WGS sequence"/>
</dbReference>
<organism evidence="2 3">
    <name type="scientific">Stomoxys calcitrans</name>
    <name type="common">Stable fly</name>
    <name type="synonym">Conops calcitrans</name>
    <dbReference type="NCBI Taxonomy" id="35570"/>
    <lineage>
        <taxon>Eukaryota</taxon>
        <taxon>Metazoa</taxon>
        <taxon>Ecdysozoa</taxon>
        <taxon>Arthropoda</taxon>
        <taxon>Hexapoda</taxon>
        <taxon>Insecta</taxon>
        <taxon>Pterygota</taxon>
        <taxon>Neoptera</taxon>
        <taxon>Endopterygota</taxon>
        <taxon>Diptera</taxon>
        <taxon>Brachycera</taxon>
        <taxon>Muscomorpha</taxon>
        <taxon>Muscoidea</taxon>
        <taxon>Muscidae</taxon>
        <taxon>Stomoxys</taxon>
    </lineage>
</organism>
<feature type="signal peptide" evidence="1">
    <location>
        <begin position="1"/>
        <end position="19"/>
    </location>
</feature>
<dbReference type="OrthoDB" id="7972585at2759"/>
<feature type="chain" id="PRO_5009325402" description="Protein TsetseEP domain-containing protein" evidence="1">
    <location>
        <begin position="20"/>
        <end position="211"/>
    </location>
</feature>
<dbReference type="KEGG" id="scac:106092149"/>
<dbReference type="AlphaFoldDB" id="A0A1I8NRZ1"/>
<evidence type="ECO:0000313" key="3">
    <source>
        <dbReference type="Proteomes" id="UP000095300"/>
    </source>
</evidence>
<dbReference type="EnsemblMetazoa" id="SCAU001512-RA">
    <property type="protein sequence ID" value="SCAU001512-PA"/>
    <property type="gene ID" value="SCAU001512"/>
</dbReference>
<reference evidence="2" key="1">
    <citation type="submission" date="2020-05" db="UniProtKB">
        <authorList>
            <consortium name="EnsemblMetazoa"/>
        </authorList>
    </citation>
    <scope>IDENTIFICATION</scope>
    <source>
        <strain evidence="2">USDA</strain>
    </source>
</reference>
<proteinExistence type="predicted"/>
<evidence type="ECO:0000256" key="1">
    <source>
        <dbReference type="SAM" id="SignalP"/>
    </source>
</evidence>
<evidence type="ECO:0000313" key="2">
    <source>
        <dbReference type="EnsemblMetazoa" id="SCAU001512-PA"/>
    </source>
</evidence>
<gene>
    <name evidence="2" type="primary">106092149</name>
</gene>
<keyword evidence="1" id="KW-0732">Signal</keyword>
<name>A0A1I8NRZ1_STOCA</name>
<protein>
    <recommendedName>
        <fullName evidence="4">Protein TsetseEP domain-containing protein</fullName>
    </recommendedName>
</protein>
<sequence>MKFTLFALLAVLCLVSVRANVEITATIEEVDFEYIAKNVAEDVVDIDTQVSWFGIYFVIHKALTTLKGVNCTIKEVYAIKAAAQNFVADVQACGGEVSKKLQQLIDTCNDIISTSNDIIHLNENICGNSADQDTSAVSPQKTTTPWKCFWKLLSKTLQLKGQVKKAIRLIRQIPSVPGDAGTCVNNALDTLSSAFNQFPSNVKTCSKLTKN</sequence>
<evidence type="ECO:0008006" key="4">
    <source>
        <dbReference type="Google" id="ProtNLM"/>
    </source>
</evidence>